<evidence type="ECO:0000313" key="2">
    <source>
        <dbReference type="EMBL" id="RVX14647.1"/>
    </source>
</evidence>
<keyword evidence="1" id="KW-0611">Plant defense</keyword>
<dbReference type="GO" id="GO:0006952">
    <property type="term" value="P:defense response"/>
    <property type="evidence" value="ECO:0007669"/>
    <property type="project" value="UniProtKB-KW"/>
</dbReference>
<dbReference type="PANTHER" id="PTHR36766">
    <property type="entry name" value="PLANT BROAD-SPECTRUM MILDEW RESISTANCE PROTEIN RPW8"/>
    <property type="match status" value="1"/>
</dbReference>
<dbReference type="Gene3D" id="3.40.50.300">
    <property type="entry name" value="P-loop containing nucleotide triphosphate hydrolases"/>
    <property type="match status" value="1"/>
</dbReference>
<evidence type="ECO:0000256" key="1">
    <source>
        <dbReference type="ARBA" id="ARBA00022821"/>
    </source>
</evidence>
<dbReference type="PANTHER" id="PTHR36766:SF3">
    <property type="entry name" value="RPW8 DOMAIN-CONTAINING PROTEIN"/>
    <property type="match status" value="1"/>
</dbReference>
<evidence type="ECO:0000313" key="3">
    <source>
        <dbReference type="Proteomes" id="UP000288805"/>
    </source>
</evidence>
<sequence>MRLLRDGASVIVVSVSGGCRKTILAKMLCHDHQVKENFKNNIFYVTLSKVFNLNVIVQSLFQHSGHGDKDAMTLFRSSTFQQDRRSYMPDEDLVERIVKCCKGFSLALRVVGRSLCGQPAEAWESSIDVLANKGILKECFMDLGSFLATALIDMWAEPYKLYTCGVFAINDL</sequence>
<accession>A0A438K0B3</accession>
<gene>
    <name evidence="2" type="ORF">CK203_012104</name>
</gene>
<dbReference type="PROSITE" id="PS51257">
    <property type="entry name" value="PROKAR_LIPOPROTEIN"/>
    <property type="match status" value="1"/>
</dbReference>
<dbReference type="Proteomes" id="UP000288805">
    <property type="component" value="Unassembled WGS sequence"/>
</dbReference>
<dbReference type="AlphaFoldDB" id="A0A438K0B3"/>
<dbReference type="InterPro" id="IPR027417">
    <property type="entry name" value="P-loop_NTPase"/>
</dbReference>
<name>A0A438K0B3_VITVI</name>
<comment type="caution">
    <text evidence="2">The sequence shown here is derived from an EMBL/GenBank/DDBJ whole genome shotgun (WGS) entry which is preliminary data.</text>
</comment>
<reference evidence="2 3" key="1">
    <citation type="journal article" date="2018" name="PLoS Genet.">
        <title>Population sequencing reveals clonal diversity and ancestral inbreeding in the grapevine cultivar Chardonnay.</title>
        <authorList>
            <person name="Roach M.J."/>
            <person name="Johnson D.L."/>
            <person name="Bohlmann J."/>
            <person name="van Vuuren H.J."/>
            <person name="Jones S.J."/>
            <person name="Pretorius I.S."/>
            <person name="Schmidt S.A."/>
            <person name="Borneman A.R."/>
        </authorList>
    </citation>
    <scope>NUCLEOTIDE SEQUENCE [LARGE SCALE GENOMIC DNA]</scope>
    <source>
        <strain evidence="3">cv. Chardonnay</strain>
        <tissue evidence="2">Leaf</tissue>
    </source>
</reference>
<protein>
    <recommendedName>
        <fullName evidence="4">NB-ARC domain-containing protein</fullName>
    </recommendedName>
</protein>
<evidence type="ECO:0008006" key="4">
    <source>
        <dbReference type="Google" id="ProtNLM"/>
    </source>
</evidence>
<dbReference type="SUPFAM" id="SSF52540">
    <property type="entry name" value="P-loop containing nucleoside triphosphate hydrolases"/>
    <property type="match status" value="1"/>
</dbReference>
<dbReference type="GO" id="GO:0043531">
    <property type="term" value="F:ADP binding"/>
    <property type="evidence" value="ECO:0007669"/>
    <property type="project" value="InterPro"/>
</dbReference>
<organism evidence="2 3">
    <name type="scientific">Vitis vinifera</name>
    <name type="common">Grape</name>
    <dbReference type="NCBI Taxonomy" id="29760"/>
    <lineage>
        <taxon>Eukaryota</taxon>
        <taxon>Viridiplantae</taxon>
        <taxon>Streptophyta</taxon>
        <taxon>Embryophyta</taxon>
        <taxon>Tracheophyta</taxon>
        <taxon>Spermatophyta</taxon>
        <taxon>Magnoliopsida</taxon>
        <taxon>eudicotyledons</taxon>
        <taxon>Gunneridae</taxon>
        <taxon>Pentapetalae</taxon>
        <taxon>rosids</taxon>
        <taxon>Vitales</taxon>
        <taxon>Vitaceae</taxon>
        <taxon>Viteae</taxon>
        <taxon>Vitis</taxon>
    </lineage>
</organism>
<dbReference type="EMBL" id="QGNW01000020">
    <property type="protein sequence ID" value="RVX14647.1"/>
    <property type="molecule type" value="Genomic_DNA"/>
</dbReference>
<proteinExistence type="predicted"/>